<accession>A0A2A2LZQ2</accession>
<sequence length="97" mass="11015">MVYPQRVDALSDVDVGGDSSDCQWSSLLLGQSRLVQTTFRKIRDAQTRLDLETLTVSIFFNFFCPTFVGSFISWLLRCGPEDLNSGKRREDEEQTSS</sequence>
<reference evidence="2 3" key="1">
    <citation type="journal article" date="2017" name="Curr. Biol.">
        <title>Genome architecture and evolution of a unichromosomal asexual nematode.</title>
        <authorList>
            <person name="Fradin H."/>
            <person name="Zegar C."/>
            <person name="Gutwein M."/>
            <person name="Lucas J."/>
            <person name="Kovtun M."/>
            <person name="Corcoran D."/>
            <person name="Baugh L.R."/>
            <person name="Kiontke K."/>
            <person name="Gunsalus K."/>
            <person name="Fitch D.H."/>
            <person name="Piano F."/>
        </authorList>
    </citation>
    <scope>NUCLEOTIDE SEQUENCE [LARGE SCALE GENOMIC DNA]</scope>
    <source>
        <strain evidence="2">PF1309</strain>
    </source>
</reference>
<evidence type="ECO:0000313" key="3">
    <source>
        <dbReference type="Proteomes" id="UP000218231"/>
    </source>
</evidence>
<evidence type="ECO:0000313" key="2">
    <source>
        <dbReference type="EMBL" id="PAV91457.1"/>
    </source>
</evidence>
<dbReference type="EMBL" id="LIAE01006318">
    <property type="protein sequence ID" value="PAV91457.1"/>
    <property type="molecule type" value="Genomic_DNA"/>
</dbReference>
<protein>
    <submittedName>
        <fullName evidence="2">Uncharacterized protein</fullName>
    </submittedName>
</protein>
<keyword evidence="1" id="KW-0812">Transmembrane</keyword>
<feature type="transmembrane region" description="Helical" evidence="1">
    <location>
        <begin position="58"/>
        <end position="79"/>
    </location>
</feature>
<keyword evidence="3" id="KW-1185">Reference proteome</keyword>
<comment type="caution">
    <text evidence="2">The sequence shown here is derived from an EMBL/GenBank/DDBJ whole genome shotgun (WGS) entry which is preliminary data.</text>
</comment>
<organism evidence="2 3">
    <name type="scientific">Diploscapter pachys</name>
    <dbReference type="NCBI Taxonomy" id="2018661"/>
    <lineage>
        <taxon>Eukaryota</taxon>
        <taxon>Metazoa</taxon>
        <taxon>Ecdysozoa</taxon>
        <taxon>Nematoda</taxon>
        <taxon>Chromadorea</taxon>
        <taxon>Rhabditida</taxon>
        <taxon>Rhabditina</taxon>
        <taxon>Rhabditomorpha</taxon>
        <taxon>Rhabditoidea</taxon>
        <taxon>Rhabditidae</taxon>
        <taxon>Diploscapter</taxon>
    </lineage>
</organism>
<gene>
    <name evidence="2" type="ORF">WR25_01751</name>
</gene>
<name>A0A2A2LZQ2_9BILA</name>
<keyword evidence="1" id="KW-0472">Membrane</keyword>
<keyword evidence="1" id="KW-1133">Transmembrane helix</keyword>
<dbReference type="AlphaFoldDB" id="A0A2A2LZQ2"/>
<evidence type="ECO:0000256" key="1">
    <source>
        <dbReference type="SAM" id="Phobius"/>
    </source>
</evidence>
<dbReference type="Proteomes" id="UP000218231">
    <property type="component" value="Unassembled WGS sequence"/>
</dbReference>
<proteinExistence type="predicted"/>